<evidence type="ECO:0008006" key="3">
    <source>
        <dbReference type="Google" id="ProtNLM"/>
    </source>
</evidence>
<comment type="caution">
    <text evidence="1">The sequence shown here is derived from an EMBL/GenBank/DDBJ whole genome shotgun (WGS) entry which is preliminary data.</text>
</comment>
<proteinExistence type="predicted"/>
<protein>
    <recommendedName>
        <fullName evidence="3">STAS/SEC14 domain-containing protein</fullName>
    </recommendedName>
</protein>
<keyword evidence="2" id="KW-1185">Reference proteome</keyword>
<evidence type="ECO:0000313" key="1">
    <source>
        <dbReference type="EMBL" id="GLS91373.1"/>
    </source>
</evidence>
<evidence type="ECO:0000313" key="2">
    <source>
        <dbReference type="Proteomes" id="UP001157353"/>
    </source>
</evidence>
<name>A0ABQ6E2E1_9GAMM</name>
<dbReference type="EMBL" id="BSPQ01000013">
    <property type="protein sequence ID" value="GLS91373.1"/>
    <property type="molecule type" value="Genomic_DNA"/>
</dbReference>
<dbReference type="Proteomes" id="UP001157353">
    <property type="component" value="Unassembled WGS sequence"/>
</dbReference>
<sequence length="126" mass="14968">MREHGRFDMQVEEQVIVLKVYGAWNFETTSRWCHEYKDHIDAIKDKPWARLMDLTLWELTTPDVWELVDQVNQWANANNQQYDVVICPLSIQKQLLARAHQVLTNVEIVFCDNLIEARNWLKDNGL</sequence>
<gene>
    <name evidence="1" type="ORF">GCM10007916_24420</name>
</gene>
<organism evidence="1 2">
    <name type="scientific">Psychromonas marina</name>
    <dbReference type="NCBI Taxonomy" id="88364"/>
    <lineage>
        <taxon>Bacteria</taxon>
        <taxon>Pseudomonadati</taxon>
        <taxon>Pseudomonadota</taxon>
        <taxon>Gammaproteobacteria</taxon>
        <taxon>Alteromonadales</taxon>
        <taxon>Psychromonadaceae</taxon>
        <taxon>Psychromonas</taxon>
    </lineage>
</organism>
<reference evidence="2" key="1">
    <citation type="journal article" date="2019" name="Int. J. Syst. Evol. Microbiol.">
        <title>The Global Catalogue of Microorganisms (GCM) 10K type strain sequencing project: providing services to taxonomists for standard genome sequencing and annotation.</title>
        <authorList>
            <consortium name="The Broad Institute Genomics Platform"/>
            <consortium name="The Broad Institute Genome Sequencing Center for Infectious Disease"/>
            <person name="Wu L."/>
            <person name="Ma J."/>
        </authorList>
    </citation>
    <scope>NUCLEOTIDE SEQUENCE [LARGE SCALE GENOMIC DNA]</scope>
    <source>
        <strain evidence="2">NBRC 103166</strain>
    </source>
</reference>
<accession>A0ABQ6E2E1</accession>
<dbReference type="RefSeq" id="WP_284204489.1">
    <property type="nucleotide sequence ID" value="NZ_BSPQ01000013.1"/>
</dbReference>